<dbReference type="GO" id="GO:0005886">
    <property type="term" value="C:plasma membrane"/>
    <property type="evidence" value="ECO:0007669"/>
    <property type="project" value="UniProtKB-SubCell"/>
</dbReference>
<keyword evidence="5 6" id="KW-0472">Membrane</keyword>
<feature type="transmembrane region" description="Helical" evidence="6">
    <location>
        <begin position="209"/>
        <end position="229"/>
    </location>
</feature>
<dbReference type="Pfam" id="PF03706">
    <property type="entry name" value="LPG_synthase_TM"/>
    <property type="match status" value="1"/>
</dbReference>
<gene>
    <name evidence="7" type="ORF">KCG34_03105</name>
</gene>
<feature type="transmembrane region" description="Helical" evidence="6">
    <location>
        <begin position="132"/>
        <end position="156"/>
    </location>
</feature>
<evidence type="ECO:0000313" key="7">
    <source>
        <dbReference type="EMBL" id="QUD88893.1"/>
    </source>
</evidence>
<evidence type="ECO:0000256" key="4">
    <source>
        <dbReference type="ARBA" id="ARBA00022989"/>
    </source>
</evidence>
<keyword evidence="4 6" id="KW-1133">Transmembrane helix</keyword>
<dbReference type="EMBL" id="CP073078">
    <property type="protein sequence ID" value="QUD88893.1"/>
    <property type="molecule type" value="Genomic_DNA"/>
</dbReference>
<name>A0A975IVI8_9CAUL</name>
<proteinExistence type="predicted"/>
<evidence type="ECO:0000313" key="8">
    <source>
        <dbReference type="Proteomes" id="UP000676409"/>
    </source>
</evidence>
<organism evidence="7 8">
    <name type="scientific">Phenylobacterium montanum</name>
    <dbReference type="NCBI Taxonomy" id="2823693"/>
    <lineage>
        <taxon>Bacteria</taxon>
        <taxon>Pseudomonadati</taxon>
        <taxon>Pseudomonadota</taxon>
        <taxon>Alphaproteobacteria</taxon>
        <taxon>Caulobacterales</taxon>
        <taxon>Caulobacteraceae</taxon>
        <taxon>Phenylobacterium</taxon>
    </lineage>
</organism>
<feature type="transmembrane region" description="Helical" evidence="6">
    <location>
        <begin position="241"/>
        <end position="274"/>
    </location>
</feature>
<feature type="transmembrane region" description="Helical" evidence="6">
    <location>
        <begin position="286"/>
        <end position="307"/>
    </location>
</feature>
<dbReference type="Proteomes" id="UP000676409">
    <property type="component" value="Chromosome"/>
</dbReference>
<evidence type="ECO:0000256" key="5">
    <source>
        <dbReference type="ARBA" id="ARBA00023136"/>
    </source>
</evidence>
<evidence type="ECO:0000256" key="1">
    <source>
        <dbReference type="ARBA" id="ARBA00004651"/>
    </source>
</evidence>
<feature type="transmembrane region" description="Helical" evidence="6">
    <location>
        <begin position="168"/>
        <end position="189"/>
    </location>
</feature>
<dbReference type="RefSeq" id="WP_211938943.1">
    <property type="nucleotide sequence ID" value="NZ_CP073078.1"/>
</dbReference>
<evidence type="ECO:0000256" key="3">
    <source>
        <dbReference type="ARBA" id="ARBA00022692"/>
    </source>
</evidence>
<sequence>MSQPHRQSLIRRAWESPVRKAMVSITALVGAAWLIRHVLKDFSWPLFLTALRATPASAIWTAAVLTPASYVCLAITEWFALQSLGHRLTWHRAGRVAFASYAVSNSLGFSLATGTATRLRLYAPWGLSPKAITAVALLAGAAVSLSGVVTAGLALMARPGPFAEVFHWPRWTTEVIGLALIAPGVLWFVVLKRGEPDAPPIAHSAEGRAFALLAGVADWALSGAALYVLLPHPTLAGFPEFLAVFVMGSLVSAATGVPGGVGVFEAVVLGLSALMARANETATALILYRVIYSLGPLVVMSGLLGGLQLVRKLSARADPA</sequence>
<keyword evidence="3 6" id="KW-0812">Transmembrane</keyword>
<dbReference type="AlphaFoldDB" id="A0A975IVI8"/>
<evidence type="ECO:0000256" key="2">
    <source>
        <dbReference type="ARBA" id="ARBA00022475"/>
    </source>
</evidence>
<feature type="transmembrane region" description="Helical" evidence="6">
    <location>
        <begin position="59"/>
        <end position="81"/>
    </location>
</feature>
<dbReference type="KEGG" id="caul:KCG34_03105"/>
<protein>
    <submittedName>
        <fullName evidence="7">UPF0104 family protein</fullName>
    </submittedName>
</protein>
<dbReference type="InterPro" id="IPR022791">
    <property type="entry name" value="L-PG_synthase/AglD"/>
</dbReference>
<reference evidence="7" key="1">
    <citation type="submission" date="2021-04" db="EMBL/GenBank/DDBJ databases">
        <title>The complete genome sequence of Caulobacter sp. S6.</title>
        <authorList>
            <person name="Tang Y."/>
            <person name="Ouyang W."/>
            <person name="Liu Q."/>
            <person name="Huang B."/>
            <person name="Guo Z."/>
            <person name="Lei P."/>
        </authorList>
    </citation>
    <scope>NUCLEOTIDE SEQUENCE</scope>
    <source>
        <strain evidence="7">S6</strain>
    </source>
</reference>
<comment type="subcellular location">
    <subcellularLocation>
        <location evidence="1">Cell membrane</location>
        <topology evidence="1">Multi-pass membrane protein</topology>
    </subcellularLocation>
</comment>
<keyword evidence="8" id="KW-1185">Reference proteome</keyword>
<keyword evidence="2" id="KW-1003">Cell membrane</keyword>
<accession>A0A975IVI8</accession>
<feature type="transmembrane region" description="Helical" evidence="6">
    <location>
        <begin position="21"/>
        <end position="39"/>
    </location>
</feature>
<evidence type="ECO:0000256" key="6">
    <source>
        <dbReference type="SAM" id="Phobius"/>
    </source>
</evidence>